<proteinExistence type="predicted"/>
<feature type="region of interest" description="Disordered" evidence="1">
    <location>
        <begin position="266"/>
        <end position="324"/>
    </location>
</feature>
<feature type="compositionally biased region" description="Acidic residues" evidence="1">
    <location>
        <begin position="45"/>
        <end position="61"/>
    </location>
</feature>
<protein>
    <submittedName>
        <fullName evidence="2">Uncharacterized protein</fullName>
    </submittedName>
</protein>
<gene>
    <name evidence="2" type="ORF">AK812_SmicGene19267</name>
</gene>
<comment type="caution">
    <text evidence="2">The sequence shown here is derived from an EMBL/GenBank/DDBJ whole genome shotgun (WGS) entry which is preliminary data.</text>
</comment>
<dbReference type="AlphaFoldDB" id="A0A1Q9DT07"/>
<feature type="region of interest" description="Disordered" evidence="1">
    <location>
        <begin position="353"/>
        <end position="429"/>
    </location>
</feature>
<feature type="region of interest" description="Disordered" evidence="1">
    <location>
        <begin position="29"/>
        <end position="61"/>
    </location>
</feature>
<evidence type="ECO:0000256" key="1">
    <source>
        <dbReference type="SAM" id="MobiDB-lite"/>
    </source>
</evidence>
<reference evidence="2 3" key="1">
    <citation type="submission" date="2016-02" db="EMBL/GenBank/DDBJ databases">
        <title>Genome analysis of coral dinoflagellate symbionts highlights evolutionary adaptations to a symbiotic lifestyle.</title>
        <authorList>
            <person name="Aranda M."/>
            <person name="Li Y."/>
            <person name="Liew Y.J."/>
            <person name="Baumgarten S."/>
            <person name="Simakov O."/>
            <person name="Wilson M."/>
            <person name="Piel J."/>
            <person name="Ashoor H."/>
            <person name="Bougouffa S."/>
            <person name="Bajic V.B."/>
            <person name="Ryu T."/>
            <person name="Ravasi T."/>
            <person name="Bayer T."/>
            <person name="Micklem G."/>
            <person name="Kim H."/>
            <person name="Bhak J."/>
            <person name="Lajeunesse T.C."/>
            <person name="Voolstra C.R."/>
        </authorList>
    </citation>
    <scope>NUCLEOTIDE SEQUENCE [LARGE SCALE GENOMIC DNA]</scope>
    <source>
        <strain evidence="2 3">CCMP2467</strain>
    </source>
</reference>
<accession>A0A1Q9DT07</accession>
<dbReference type="EMBL" id="LSRX01000402">
    <property type="protein sequence ID" value="OLP98297.1"/>
    <property type="molecule type" value="Genomic_DNA"/>
</dbReference>
<feature type="compositionally biased region" description="Polar residues" evidence="1">
    <location>
        <begin position="415"/>
        <end position="429"/>
    </location>
</feature>
<evidence type="ECO:0000313" key="2">
    <source>
        <dbReference type="EMBL" id="OLP98297.1"/>
    </source>
</evidence>
<dbReference type="Proteomes" id="UP000186817">
    <property type="component" value="Unassembled WGS sequence"/>
</dbReference>
<organism evidence="2 3">
    <name type="scientific">Symbiodinium microadriaticum</name>
    <name type="common">Dinoflagellate</name>
    <name type="synonym">Zooxanthella microadriatica</name>
    <dbReference type="NCBI Taxonomy" id="2951"/>
    <lineage>
        <taxon>Eukaryota</taxon>
        <taxon>Sar</taxon>
        <taxon>Alveolata</taxon>
        <taxon>Dinophyceae</taxon>
        <taxon>Suessiales</taxon>
        <taxon>Symbiodiniaceae</taxon>
        <taxon>Symbiodinium</taxon>
    </lineage>
</organism>
<name>A0A1Q9DT07_SYMMI</name>
<keyword evidence="3" id="KW-1185">Reference proteome</keyword>
<evidence type="ECO:0000313" key="3">
    <source>
        <dbReference type="Proteomes" id="UP000186817"/>
    </source>
</evidence>
<sequence length="532" mass="58335">MMMVLMMTTMIGNGQNSITYDCSGTGDKNGQTRNAYNHDHASDGDNSEQADEQQEEKEEIGEEEVEVLTLVLFLDMNTATGNDLEKEGYLWLRKQQSKALEQRVRDEASTSNVQEWLIPGARGLGENAMVSSLKQVYALAGHPRFTRLVKLRVLVEVRLLLLLSILLRKMVILSLGLTQLRRFHLIFLLIFQRQLEARDMEEPPVMQQRFGSLPQWLSGVPPVAETAADDAVKSIVESSSAKAKAQEERTALVTLKQSLVEPSIQGSKDVTCGADDVSSPHKEPLKETSAPRVSSGNPVELRTQGATHYKDVDSSGAEKVVQEERNAPVAVKPYSVEPVFDEDIAIGADDVSSAHKDEPFEETSAPGVCSGNPVEHRTQGATDTYQEPFEESNAPGFSSGNPVEPRQGATDDKTSPTNSPWKASGPSSQPAFFSVPIPSNLEDLEPIFPRSIADKAVWHYMVESSIKVRKEIPSRFDEARGWGWGSGLATLVGNPPIRYIAWRKWANVGTGGDDFGLVENAVLPVGEVGCIY</sequence>